<dbReference type="PROSITE" id="PS51387">
    <property type="entry name" value="FAD_PCMH"/>
    <property type="match status" value="1"/>
</dbReference>
<keyword evidence="2" id="KW-0285">Flavoprotein</keyword>
<dbReference type="GO" id="GO:0071949">
    <property type="term" value="F:FAD binding"/>
    <property type="evidence" value="ECO:0007669"/>
    <property type="project" value="InterPro"/>
</dbReference>
<dbReference type="InterPro" id="IPR036318">
    <property type="entry name" value="FAD-bd_PCMH-like_sf"/>
</dbReference>
<dbReference type="InterPro" id="IPR016166">
    <property type="entry name" value="FAD-bd_PCMH"/>
</dbReference>
<proteinExistence type="inferred from homology"/>
<dbReference type="Proteomes" id="UP001174691">
    <property type="component" value="Unassembled WGS sequence"/>
</dbReference>
<gene>
    <name evidence="6" type="ORF">NKR19_g9199</name>
</gene>
<evidence type="ECO:0000259" key="5">
    <source>
        <dbReference type="PROSITE" id="PS51387"/>
    </source>
</evidence>
<organism evidence="6 7">
    <name type="scientific">Coniochaeta hoffmannii</name>
    <dbReference type="NCBI Taxonomy" id="91930"/>
    <lineage>
        <taxon>Eukaryota</taxon>
        <taxon>Fungi</taxon>
        <taxon>Dikarya</taxon>
        <taxon>Ascomycota</taxon>
        <taxon>Pezizomycotina</taxon>
        <taxon>Sordariomycetes</taxon>
        <taxon>Sordariomycetidae</taxon>
        <taxon>Coniochaetales</taxon>
        <taxon>Coniochaetaceae</taxon>
        <taxon>Coniochaeta</taxon>
    </lineage>
</organism>
<keyword evidence="4" id="KW-0560">Oxidoreductase</keyword>
<dbReference type="GO" id="GO:0016491">
    <property type="term" value="F:oxidoreductase activity"/>
    <property type="evidence" value="ECO:0007669"/>
    <property type="project" value="UniProtKB-KW"/>
</dbReference>
<dbReference type="SUPFAM" id="SSF56176">
    <property type="entry name" value="FAD-binding/transporter-associated domain-like"/>
    <property type="match status" value="1"/>
</dbReference>
<dbReference type="InterPro" id="IPR016169">
    <property type="entry name" value="FAD-bd_PCMH_sub2"/>
</dbReference>
<protein>
    <submittedName>
        <fullName evidence="6">FAD binding domain protein</fullName>
    </submittedName>
</protein>
<reference evidence="6" key="1">
    <citation type="submission" date="2022-07" db="EMBL/GenBank/DDBJ databases">
        <title>Fungi with potential for degradation of polypropylene.</title>
        <authorList>
            <person name="Gostincar C."/>
        </authorList>
    </citation>
    <scope>NUCLEOTIDE SEQUENCE</scope>
    <source>
        <strain evidence="6">EXF-13287</strain>
    </source>
</reference>
<evidence type="ECO:0000313" key="7">
    <source>
        <dbReference type="Proteomes" id="UP001174691"/>
    </source>
</evidence>
<dbReference type="EMBL" id="JANBVN010000211">
    <property type="protein sequence ID" value="KAJ9132960.1"/>
    <property type="molecule type" value="Genomic_DNA"/>
</dbReference>
<dbReference type="Pfam" id="PF01565">
    <property type="entry name" value="FAD_binding_4"/>
    <property type="match status" value="1"/>
</dbReference>
<dbReference type="InterPro" id="IPR006094">
    <property type="entry name" value="Oxid_FAD_bind_N"/>
</dbReference>
<keyword evidence="3" id="KW-0274">FAD</keyword>
<dbReference type="Gene3D" id="3.40.462.20">
    <property type="match status" value="1"/>
</dbReference>
<keyword evidence="7" id="KW-1185">Reference proteome</keyword>
<evidence type="ECO:0000256" key="3">
    <source>
        <dbReference type="ARBA" id="ARBA00022827"/>
    </source>
</evidence>
<dbReference type="AlphaFoldDB" id="A0AA38R432"/>
<dbReference type="InterPro" id="IPR050416">
    <property type="entry name" value="FAD-linked_Oxidoreductase"/>
</dbReference>
<evidence type="ECO:0000313" key="6">
    <source>
        <dbReference type="EMBL" id="KAJ9132960.1"/>
    </source>
</evidence>
<name>A0AA38R432_9PEZI</name>
<evidence type="ECO:0000256" key="1">
    <source>
        <dbReference type="ARBA" id="ARBA00005466"/>
    </source>
</evidence>
<evidence type="ECO:0000256" key="2">
    <source>
        <dbReference type="ARBA" id="ARBA00022630"/>
    </source>
</evidence>
<sequence>MFNNIDNGVTIDLRLLNEASISVDRTSVTLGAGTTMGQAYATFGEQNVTFPGGICDGVGVGGLSTGGGQSFFLPKVGWFVDNILNYEVVLASGSIVNANQTSNSDLFKALKGGSTNFGIVTKVDVAAFVNNGIWGGQIVIPATNDTTQQLLEVFTDFTTANDDYPDAAVMVVGKYSADGTKILDIGLASTNGTENPSILAPFVDLQPQALNTIAHKPIARFVQEVSLPMPDGYREATATATFANDLETLKQVQAATDSIYDHLRDQVPNLDWMFSYNPQPKAMITHAPARGGNSLGLENLSHDQTLYWLVPRYTDASSDAIVHAAVVQWVDEVAEITARLGTSDPFLYVNHAGYFQKPLCATGRDNVEFMRAVAGKYDPKGVFQRLVPGGHKLSTEC</sequence>
<dbReference type="PANTHER" id="PTHR42973:SF13">
    <property type="entry name" value="FAD-BINDING PCMH-TYPE DOMAIN-CONTAINING PROTEIN"/>
    <property type="match status" value="1"/>
</dbReference>
<evidence type="ECO:0000256" key="4">
    <source>
        <dbReference type="ARBA" id="ARBA00023002"/>
    </source>
</evidence>
<dbReference type="PANTHER" id="PTHR42973">
    <property type="entry name" value="BINDING OXIDOREDUCTASE, PUTATIVE (AFU_ORTHOLOGUE AFUA_1G17690)-RELATED"/>
    <property type="match status" value="1"/>
</dbReference>
<feature type="domain" description="FAD-binding PCMH-type" evidence="5">
    <location>
        <begin position="1"/>
        <end position="130"/>
    </location>
</feature>
<comment type="similarity">
    <text evidence="1">Belongs to the oxygen-dependent FAD-linked oxidoreductase family.</text>
</comment>
<accession>A0AA38R432</accession>
<comment type="caution">
    <text evidence="6">The sequence shown here is derived from an EMBL/GenBank/DDBJ whole genome shotgun (WGS) entry which is preliminary data.</text>
</comment>
<dbReference type="Gene3D" id="3.30.465.10">
    <property type="match status" value="1"/>
</dbReference>